<evidence type="ECO:0000313" key="2">
    <source>
        <dbReference type="EMBL" id="CAD74488.1"/>
    </source>
</evidence>
<accession>Q7UR52</accession>
<protein>
    <submittedName>
        <fullName evidence="2">Probable transcriptional regulator</fullName>
    </submittedName>
</protein>
<dbReference type="InterPro" id="IPR001387">
    <property type="entry name" value="Cro/C1-type_HTH"/>
</dbReference>
<name>Q7UR52_RHOBA</name>
<dbReference type="PROSITE" id="PS50943">
    <property type="entry name" value="HTH_CROC1"/>
    <property type="match status" value="1"/>
</dbReference>
<dbReference type="RefSeq" id="WP_011120660.1">
    <property type="nucleotide sequence ID" value="NC_005027.1"/>
</dbReference>
<dbReference type="HOGENOM" id="CLU_1239339_0_0_0"/>
<dbReference type="eggNOG" id="COG1396">
    <property type="taxonomic scope" value="Bacteria"/>
</dbReference>
<keyword evidence="3" id="KW-1185">Reference proteome</keyword>
<dbReference type="OrthoDB" id="283724at2"/>
<dbReference type="Proteomes" id="UP000001025">
    <property type="component" value="Chromosome"/>
</dbReference>
<gene>
    <name evidence="2" type="ordered locus">RB5881</name>
</gene>
<dbReference type="EnsemblBacteria" id="CAD74488">
    <property type="protein sequence ID" value="CAD74488"/>
    <property type="gene ID" value="RB5881"/>
</dbReference>
<dbReference type="STRING" id="243090.RB5881"/>
<evidence type="ECO:0000259" key="1">
    <source>
        <dbReference type="PROSITE" id="PS50943"/>
    </source>
</evidence>
<organism evidence="2 3">
    <name type="scientific">Rhodopirellula baltica (strain DSM 10527 / NCIMB 13988 / SH1)</name>
    <dbReference type="NCBI Taxonomy" id="243090"/>
    <lineage>
        <taxon>Bacteria</taxon>
        <taxon>Pseudomonadati</taxon>
        <taxon>Planctomycetota</taxon>
        <taxon>Planctomycetia</taxon>
        <taxon>Pirellulales</taxon>
        <taxon>Pirellulaceae</taxon>
        <taxon>Rhodopirellula</taxon>
    </lineage>
</organism>
<dbReference type="KEGG" id="rba:RB5881"/>
<dbReference type="EMBL" id="BX294143">
    <property type="protein sequence ID" value="CAD74488.1"/>
    <property type="molecule type" value="Genomic_DNA"/>
</dbReference>
<dbReference type="CDD" id="cd00093">
    <property type="entry name" value="HTH_XRE"/>
    <property type="match status" value="1"/>
</dbReference>
<dbReference type="SMART" id="SM00530">
    <property type="entry name" value="HTH_XRE"/>
    <property type="match status" value="1"/>
</dbReference>
<feature type="domain" description="HTH cro/C1-type" evidence="1">
    <location>
        <begin position="155"/>
        <end position="207"/>
    </location>
</feature>
<dbReference type="AlphaFoldDB" id="Q7UR52"/>
<dbReference type="GO" id="GO:0003677">
    <property type="term" value="F:DNA binding"/>
    <property type="evidence" value="ECO:0007669"/>
    <property type="project" value="InterPro"/>
</dbReference>
<evidence type="ECO:0000313" key="3">
    <source>
        <dbReference type="Proteomes" id="UP000001025"/>
    </source>
</evidence>
<dbReference type="Pfam" id="PF01381">
    <property type="entry name" value="HTH_3"/>
    <property type="match status" value="1"/>
</dbReference>
<dbReference type="InParanoid" id="Q7UR52"/>
<sequence length="223" mass="24806">MMSVHDLRTKTPKPNSNNLLVIEDFQMPITLSDDLTAKLLVSSVCAEVGKNSPSPLVLLQELVASEFGDAEFDFRVADAPNGFHFLNIYHEELEVAIEWKSGCGFGLSCFRSDADDLAGLYSSPDEWFKSLEAVYHRIASLLIEKTTTKSIPATMADIRHERGLSQASMSAQLDITQATYSKLERREDVKLSSLRKVVEAMGGVLKIEARFPESQDVREVTFS</sequence>
<dbReference type="SUPFAM" id="SSF47413">
    <property type="entry name" value="lambda repressor-like DNA-binding domains"/>
    <property type="match status" value="1"/>
</dbReference>
<dbReference type="InterPro" id="IPR010982">
    <property type="entry name" value="Lambda_DNA-bd_dom_sf"/>
</dbReference>
<proteinExistence type="predicted"/>
<dbReference type="Gene3D" id="1.10.260.40">
    <property type="entry name" value="lambda repressor-like DNA-binding domains"/>
    <property type="match status" value="1"/>
</dbReference>
<reference evidence="2 3" key="1">
    <citation type="journal article" date="2003" name="Proc. Natl. Acad. Sci. U.S.A.">
        <title>Complete genome sequence of the marine planctomycete Pirellula sp. strain 1.</title>
        <authorList>
            <person name="Gloeckner F.O."/>
            <person name="Kube M."/>
            <person name="Bauer M."/>
            <person name="Teeling H."/>
            <person name="Lombardot T."/>
            <person name="Ludwig W."/>
            <person name="Gade D."/>
            <person name="Beck A."/>
            <person name="Borzym K."/>
            <person name="Heitmann K."/>
            <person name="Rabus R."/>
            <person name="Schlesner H."/>
            <person name="Amann R."/>
            <person name="Reinhardt R."/>
        </authorList>
    </citation>
    <scope>NUCLEOTIDE SEQUENCE [LARGE SCALE GENOMIC DNA]</scope>
    <source>
        <strain evidence="3">DSM 10527 / NCIMB 13988 / SH1</strain>
    </source>
</reference>